<feature type="region of interest" description="Disordered" evidence="1">
    <location>
        <begin position="1"/>
        <end position="44"/>
    </location>
</feature>
<gene>
    <name evidence="3" type="ORF">PENSTE_c009G04983</name>
</gene>
<dbReference type="InterPro" id="IPR003959">
    <property type="entry name" value="ATPase_AAA_core"/>
</dbReference>
<evidence type="ECO:0000256" key="1">
    <source>
        <dbReference type="SAM" id="MobiDB-lite"/>
    </source>
</evidence>
<dbReference type="Pfam" id="PF00004">
    <property type="entry name" value="AAA"/>
    <property type="match status" value="1"/>
</dbReference>
<dbReference type="Proteomes" id="UP000191285">
    <property type="component" value="Unassembled WGS sequence"/>
</dbReference>
<protein>
    <recommendedName>
        <fullName evidence="2">AAA+ ATPase domain-containing protein</fullName>
    </recommendedName>
</protein>
<feature type="compositionally biased region" description="Basic and acidic residues" evidence="1">
    <location>
        <begin position="21"/>
        <end position="38"/>
    </location>
</feature>
<dbReference type="Pfam" id="PF22942">
    <property type="entry name" value="DUF7025"/>
    <property type="match status" value="1"/>
</dbReference>
<sequence length="635" mass="71898">MAVNSDAPDVASATNTVKQPVTKDADTPKSESESEDTKYANPGTLCGVHNVYQTKPDENDETSWSKELPETIVDPAEDAESAQYALIVRNVKCYDGRKSLSIHSIVIQSEFLKTFLGKVLEGYPGVTATLERLEFTAPFKPLVHRWEDFLKAREAEDLDETTKEHVDLLYKILEEELRDVLARKKDLVRNGVITHPLIWTIFEPDDVVIANISGRLHASLFVNDRINCRTQSIILDGKFVEFDGDDFGYCDTEYEVPLFLGTVPITCLPAFPLRYHPEKEAIRQSLVARGKLWEQHKGFHYKQYEGTAIGFLDDNKKKKYHVKSRIIIDAEGFNVFHPHETVDVWGTVPNELTEEHQLVASPAVYGYSLKDKEWLMFYLDCSSDIKWNTDAFDSLVLPKEQENLKDLILAFAKAQSKSLDSFDDVIQGKGRGIIMQLSGPPGVGKTMTAESVAEVMQVPLYTMSAGDLGSNADDVERKLKNILRMIPKWGAVLLLDEADVFMEARTTTDLQRNELVSIFLRMLEYYEGILFLTTNRAEEIDPAFESRIHVSLTYKELDTNSRRHVWNQFLSRSVKTETFSDDQLDSLAAVQLNGRQIKNMIKTAGLLAWSQNRDLNYEHVKTVLGLRKATSPLSA</sequence>
<dbReference type="GO" id="GO:0005524">
    <property type="term" value="F:ATP binding"/>
    <property type="evidence" value="ECO:0007669"/>
    <property type="project" value="InterPro"/>
</dbReference>
<evidence type="ECO:0000259" key="2">
    <source>
        <dbReference type="SMART" id="SM00382"/>
    </source>
</evidence>
<dbReference type="GO" id="GO:0016887">
    <property type="term" value="F:ATP hydrolysis activity"/>
    <property type="evidence" value="ECO:0007669"/>
    <property type="project" value="InterPro"/>
</dbReference>
<dbReference type="AlphaFoldDB" id="A0A1V6T9C2"/>
<evidence type="ECO:0000313" key="3">
    <source>
        <dbReference type="EMBL" id="OQE22945.1"/>
    </source>
</evidence>
<dbReference type="Gene3D" id="3.40.50.300">
    <property type="entry name" value="P-loop containing nucleotide triphosphate hydrolases"/>
    <property type="match status" value="1"/>
</dbReference>
<dbReference type="SMART" id="SM00382">
    <property type="entry name" value="AAA"/>
    <property type="match status" value="1"/>
</dbReference>
<dbReference type="InterPro" id="IPR027417">
    <property type="entry name" value="P-loop_NTPase"/>
</dbReference>
<feature type="domain" description="AAA+ ATPase" evidence="2">
    <location>
        <begin position="431"/>
        <end position="555"/>
    </location>
</feature>
<comment type="caution">
    <text evidence="3">The sequence shown here is derived from an EMBL/GenBank/DDBJ whole genome shotgun (WGS) entry which is preliminary data.</text>
</comment>
<reference evidence="4" key="1">
    <citation type="journal article" date="2017" name="Nat. Microbiol.">
        <title>Global analysis of biosynthetic gene clusters reveals vast potential of secondary metabolite production in Penicillium species.</title>
        <authorList>
            <person name="Nielsen J.C."/>
            <person name="Grijseels S."/>
            <person name="Prigent S."/>
            <person name="Ji B."/>
            <person name="Dainat J."/>
            <person name="Nielsen K.F."/>
            <person name="Frisvad J.C."/>
            <person name="Workman M."/>
            <person name="Nielsen J."/>
        </authorList>
    </citation>
    <scope>NUCLEOTIDE SEQUENCE [LARGE SCALE GENOMIC DNA]</scope>
    <source>
        <strain evidence="4">IBT 24891</strain>
    </source>
</reference>
<dbReference type="EMBL" id="MLKD01000009">
    <property type="protein sequence ID" value="OQE22945.1"/>
    <property type="molecule type" value="Genomic_DNA"/>
</dbReference>
<dbReference type="InterPro" id="IPR003593">
    <property type="entry name" value="AAA+_ATPase"/>
</dbReference>
<dbReference type="InterPro" id="IPR054289">
    <property type="entry name" value="DUF7025"/>
</dbReference>
<keyword evidence="4" id="KW-1185">Reference proteome</keyword>
<dbReference type="CDD" id="cd19481">
    <property type="entry name" value="RecA-like_protease"/>
    <property type="match status" value="1"/>
</dbReference>
<dbReference type="PANTHER" id="PTHR46411:SF3">
    <property type="entry name" value="AAA+ ATPASE DOMAIN-CONTAINING PROTEIN"/>
    <property type="match status" value="1"/>
</dbReference>
<organism evidence="3 4">
    <name type="scientific">Penicillium steckii</name>
    <dbReference type="NCBI Taxonomy" id="303698"/>
    <lineage>
        <taxon>Eukaryota</taxon>
        <taxon>Fungi</taxon>
        <taxon>Dikarya</taxon>
        <taxon>Ascomycota</taxon>
        <taxon>Pezizomycotina</taxon>
        <taxon>Eurotiomycetes</taxon>
        <taxon>Eurotiomycetidae</taxon>
        <taxon>Eurotiales</taxon>
        <taxon>Aspergillaceae</taxon>
        <taxon>Penicillium</taxon>
    </lineage>
</organism>
<dbReference type="PANTHER" id="PTHR46411">
    <property type="entry name" value="FAMILY ATPASE, PUTATIVE-RELATED"/>
    <property type="match status" value="1"/>
</dbReference>
<dbReference type="STRING" id="303698.A0A1V6T9C2"/>
<name>A0A1V6T9C2_9EURO</name>
<dbReference type="OrthoDB" id="10042665at2759"/>
<accession>A0A1V6T9C2</accession>
<evidence type="ECO:0000313" key="4">
    <source>
        <dbReference type="Proteomes" id="UP000191285"/>
    </source>
</evidence>
<dbReference type="SUPFAM" id="SSF52540">
    <property type="entry name" value="P-loop containing nucleoside triphosphate hydrolases"/>
    <property type="match status" value="1"/>
</dbReference>
<proteinExistence type="predicted"/>